<organism evidence="2 3">
    <name type="scientific">Suillus luteus UH-Slu-Lm8-n1</name>
    <dbReference type="NCBI Taxonomy" id="930992"/>
    <lineage>
        <taxon>Eukaryota</taxon>
        <taxon>Fungi</taxon>
        <taxon>Dikarya</taxon>
        <taxon>Basidiomycota</taxon>
        <taxon>Agaricomycotina</taxon>
        <taxon>Agaricomycetes</taxon>
        <taxon>Agaricomycetidae</taxon>
        <taxon>Boletales</taxon>
        <taxon>Suillineae</taxon>
        <taxon>Suillaceae</taxon>
        <taxon>Suillus</taxon>
    </lineage>
</organism>
<feature type="region of interest" description="Disordered" evidence="1">
    <location>
        <begin position="243"/>
        <end position="280"/>
    </location>
</feature>
<evidence type="ECO:0000313" key="3">
    <source>
        <dbReference type="Proteomes" id="UP000054485"/>
    </source>
</evidence>
<dbReference type="Proteomes" id="UP000054485">
    <property type="component" value="Unassembled WGS sequence"/>
</dbReference>
<accession>A0A0C9ZTJ2</accession>
<name>A0A0C9ZTJ2_9AGAM</name>
<dbReference type="STRING" id="930992.A0A0C9ZTJ2"/>
<reference evidence="2 3" key="1">
    <citation type="submission" date="2014-04" db="EMBL/GenBank/DDBJ databases">
        <authorList>
            <consortium name="DOE Joint Genome Institute"/>
            <person name="Kuo A."/>
            <person name="Ruytinx J."/>
            <person name="Rineau F."/>
            <person name="Colpaert J."/>
            <person name="Kohler A."/>
            <person name="Nagy L.G."/>
            <person name="Floudas D."/>
            <person name="Copeland A."/>
            <person name="Barry K.W."/>
            <person name="Cichocki N."/>
            <person name="Veneault-Fourrey C."/>
            <person name="LaButti K."/>
            <person name="Lindquist E.A."/>
            <person name="Lipzen A."/>
            <person name="Lundell T."/>
            <person name="Morin E."/>
            <person name="Murat C."/>
            <person name="Sun H."/>
            <person name="Tunlid A."/>
            <person name="Henrissat B."/>
            <person name="Grigoriev I.V."/>
            <person name="Hibbett D.S."/>
            <person name="Martin F."/>
            <person name="Nordberg H.P."/>
            <person name="Cantor M.N."/>
            <person name="Hua S.X."/>
        </authorList>
    </citation>
    <scope>NUCLEOTIDE SEQUENCE [LARGE SCALE GENOMIC DNA]</scope>
    <source>
        <strain evidence="2 3">UH-Slu-Lm8-n1</strain>
    </source>
</reference>
<dbReference type="OrthoDB" id="2651242at2759"/>
<sequence length="280" mass="31270">MREPSKALSYRSASPASSQTCVELPPSSHKDKADITSEHVMDLFSSPKGYSNIPSSPHEFTFPKSPSHSNFREGNNRSPLSSPTKPRYHPYMKSRGPSAATVQFAMDSLQGLTAHELNPGAALMAKEIFTRGLADLPDDMLREGAMAQYATCEVARQELVMATWKVEASTRWSKFLASASQHLKMQHDYSKTDLEIWEQACTNRGLKDLYYDKAFFEHSTSQKTLTLAVLQEQGRQIKEHIDERGADDDYLDGSYSGGSDNEASEYDNAPFRNDRATVEV</sequence>
<evidence type="ECO:0000313" key="2">
    <source>
        <dbReference type="EMBL" id="KIK32641.1"/>
    </source>
</evidence>
<dbReference type="InParanoid" id="A0A0C9ZTJ2"/>
<dbReference type="AlphaFoldDB" id="A0A0C9ZTJ2"/>
<gene>
    <name evidence="2" type="ORF">CY34DRAFT_18899</name>
</gene>
<keyword evidence="3" id="KW-1185">Reference proteome</keyword>
<reference evidence="3" key="2">
    <citation type="submission" date="2015-01" db="EMBL/GenBank/DDBJ databases">
        <title>Evolutionary Origins and Diversification of the Mycorrhizal Mutualists.</title>
        <authorList>
            <consortium name="DOE Joint Genome Institute"/>
            <consortium name="Mycorrhizal Genomics Consortium"/>
            <person name="Kohler A."/>
            <person name="Kuo A."/>
            <person name="Nagy L.G."/>
            <person name="Floudas D."/>
            <person name="Copeland A."/>
            <person name="Barry K.W."/>
            <person name="Cichocki N."/>
            <person name="Veneault-Fourrey C."/>
            <person name="LaButti K."/>
            <person name="Lindquist E.A."/>
            <person name="Lipzen A."/>
            <person name="Lundell T."/>
            <person name="Morin E."/>
            <person name="Murat C."/>
            <person name="Riley R."/>
            <person name="Ohm R."/>
            <person name="Sun H."/>
            <person name="Tunlid A."/>
            <person name="Henrissat B."/>
            <person name="Grigoriev I.V."/>
            <person name="Hibbett D.S."/>
            <person name="Martin F."/>
        </authorList>
    </citation>
    <scope>NUCLEOTIDE SEQUENCE [LARGE SCALE GENOMIC DNA]</scope>
    <source>
        <strain evidence="3">UH-Slu-Lm8-n1</strain>
    </source>
</reference>
<proteinExistence type="predicted"/>
<dbReference type="HOGENOM" id="CLU_994585_0_0_1"/>
<evidence type="ECO:0000256" key="1">
    <source>
        <dbReference type="SAM" id="MobiDB-lite"/>
    </source>
</evidence>
<feature type="region of interest" description="Disordered" evidence="1">
    <location>
        <begin position="1"/>
        <end position="34"/>
    </location>
</feature>
<protein>
    <submittedName>
        <fullName evidence="2">Uncharacterized protein</fullName>
    </submittedName>
</protein>
<feature type="region of interest" description="Disordered" evidence="1">
    <location>
        <begin position="54"/>
        <end position="89"/>
    </location>
</feature>
<dbReference type="EMBL" id="KN836162">
    <property type="protein sequence ID" value="KIK32641.1"/>
    <property type="molecule type" value="Genomic_DNA"/>
</dbReference>
<feature type="compositionally biased region" description="Polar residues" evidence="1">
    <location>
        <begin position="11"/>
        <end position="21"/>
    </location>
</feature>